<evidence type="ECO:0000313" key="4">
    <source>
        <dbReference type="EMBL" id="NJC32859.1"/>
    </source>
</evidence>
<dbReference type="PANTHER" id="PTHR44051:SF19">
    <property type="entry name" value="DISULFIDE-BOND OXIDOREDUCTASE YFCG"/>
    <property type="match status" value="1"/>
</dbReference>
<sequence>MIDLYTWGTPNGHKAAIMLEEVGADYRVKPVDISKDEQFAPDFLRISPNNKIPAIVDHDADGGPLSVFESGAILVYLADKFGQLLPASGPGRYKALEWLFWQVGGLGPMLGQLAFFANRAPDKLPPAISRFTDESIRLLGVMDKRLGEAAFLAGDDYSVADIACYHWALVSREGLRDALADMPDRPNLNRWLDAVGARPAVQKGMKIPN</sequence>
<dbReference type="PROSITE" id="PS50404">
    <property type="entry name" value="GST_NTER"/>
    <property type="match status" value="1"/>
</dbReference>
<dbReference type="Pfam" id="PF02798">
    <property type="entry name" value="GST_N"/>
    <property type="match status" value="1"/>
</dbReference>
<dbReference type="SUPFAM" id="SSF52833">
    <property type="entry name" value="Thioredoxin-like"/>
    <property type="match status" value="1"/>
</dbReference>
<dbReference type="SFLD" id="SFLDG01151">
    <property type="entry name" value="Main.2:_Nu-like"/>
    <property type="match status" value="1"/>
</dbReference>
<dbReference type="Gene3D" id="1.20.1050.10">
    <property type="match status" value="1"/>
</dbReference>
<protein>
    <submittedName>
        <fullName evidence="4">GST-like protein</fullName>
        <ecNumber evidence="4">1.8.4.-</ecNumber>
    </submittedName>
</protein>
<reference evidence="4 5" key="1">
    <citation type="submission" date="2020-03" db="EMBL/GenBank/DDBJ databases">
        <title>Genomic Encyclopedia of Type Strains, Phase IV (KMG-IV): sequencing the most valuable type-strain genomes for metagenomic binning, comparative biology and taxonomic classification.</title>
        <authorList>
            <person name="Goeker M."/>
        </authorList>
    </citation>
    <scope>NUCLEOTIDE SEQUENCE [LARGE SCALE GENOMIC DNA]</scope>
    <source>
        <strain evidence="4 5">DSM 27651</strain>
    </source>
</reference>
<dbReference type="SUPFAM" id="SSF47616">
    <property type="entry name" value="GST C-terminal domain-like"/>
    <property type="match status" value="1"/>
</dbReference>
<keyword evidence="4" id="KW-0378">Hydrolase</keyword>
<dbReference type="EC" id="1.8.4.-" evidence="4"/>
<accession>A0ABX0XJ36</accession>
<dbReference type="InterPro" id="IPR040079">
    <property type="entry name" value="Glutathione_S-Trfase"/>
</dbReference>
<dbReference type="InterPro" id="IPR036249">
    <property type="entry name" value="Thioredoxin-like_sf"/>
</dbReference>
<dbReference type="GO" id="GO:0016491">
    <property type="term" value="F:oxidoreductase activity"/>
    <property type="evidence" value="ECO:0007669"/>
    <property type="project" value="UniProtKB-KW"/>
</dbReference>
<feature type="domain" description="GST C-terminal" evidence="3">
    <location>
        <begin position="88"/>
        <end position="209"/>
    </location>
</feature>
<evidence type="ECO:0000256" key="1">
    <source>
        <dbReference type="RuleBase" id="RU003494"/>
    </source>
</evidence>
<dbReference type="InterPro" id="IPR036282">
    <property type="entry name" value="Glutathione-S-Trfase_C_sf"/>
</dbReference>
<proteinExistence type="inferred from homology"/>
<dbReference type="PROSITE" id="PS50405">
    <property type="entry name" value="GST_CTER"/>
    <property type="match status" value="1"/>
</dbReference>
<gene>
    <name evidence="4" type="ORF">GGR88_000333</name>
</gene>
<name>A0ABX0XJ36_9SPHN</name>
<dbReference type="InterPro" id="IPR004046">
    <property type="entry name" value="GST_C"/>
</dbReference>
<dbReference type="RefSeq" id="WP_167952353.1">
    <property type="nucleotide sequence ID" value="NZ_JAATJE010000001.1"/>
</dbReference>
<evidence type="ECO:0000259" key="3">
    <source>
        <dbReference type="PROSITE" id="PS50405"/>
    </source>
</evidence>
<evidence type="ECO:0000313" key="5">
    <source>
        <dbReference type="Proteomes" id="UP000734218"/>
    </source>
</evidence>
<keyword evidence="4" id="KW-0255">Endonuclease</keyword>
<dbReference type="SFLD" id="SFLDG00358">
    <property type="entry name" value="Main_(cytGST)"/>
    <property type="match status" value="1"/>
</dbReference>
<evidence type="ECO:0000259" key="2">
    <source>
        <dbReference type="PROSITE" id="PS50404"/>
    </source>
</evidence>
<comment type="caution">
    <text evidence="4">The sequence shown here is derived from an EMBL/GenBank/DDBJ whole genome shotgun (WGS) entry which is preliminary data.</text>
</comment>
<dbReference type="InterPro" id="IPR004045">
    <property type="entry name" value="Glutathione_S-Trfase_N"/>
</dbReference>
<dbReference type="SFLD" id="SFLDS00019">
    <property type="entry name" value="Glutathione_Transferase_(cytos"/>
    <property type="match status" value="1"/>
</dbReference>
<keyword evidence="4" id="KW-0540">Nuclease</keyword>
<dbReference type="CDD" id="cd03048">
    <property type="entry name" value="GST_N_Ure2p_like"/>
    <property type="match status" value="1"/>
</dbReference>
<dbReference type="Gene3D" id="3.40.30.10">
    <property type="entry name" value="Glutaredoxin"/>
    <property type="match status" value="1"/>
</dbReference>
<dbReference type="Pfam" id="PF00043">
    <property type="entry name" value="GST_C"/>
    <property type="match status" value="1"/>
</dbReference>
<dbReference type="PANTHER" id="PTHR44051">
    <property type="entry name" value="GLUTATHIONE S-TRANSFERASE-RELATED"/>
    <property type="match status" value="1"/>
</dbReference>
<comment type="similarity">
    <text evidence="1">Belongs to the GST superfamily.</text>
</comment>
<dbReference type="InterPro" id="IPR010987">
    <property type="entry name" value="Glutathione-S-Trfase_C-like"/>
</dbReference>
<dbReference type="Proteomes" id="UP000734218">
    <property type="component" value="Unassembled WGS sequence"/>
</dbReference>
<dbReference type="EMBL" id="JAATJE010000001">
    <property type="protein sequence ID" value="NJC32859.1"/>
    <property type="molecule type" value="Genomic_DNA"/>
</dbReference>
<organism evidence="4 5">
    <name type="scientific">Sphingomonas jejuensis</name>
    <dbReference type="NCBI Taxonomy" id="904715"/>
    <lineage>
        <taxon>Bacteria</taxon>
        <taxon>Pseudomonadati</taxon>
        <taxon>Pseudomonadota</taxon>
        <taxon>Alphaproteobacteria</taxon>
        <taxon>Sphingomonadales</taxon>
        <taxon>Sphingomonadaceae</taxon>
        <taxon>Sphingomonas</taxon>
    </lineage>
</organism>
<keyword evidence="5" id="KW-1185">Reference proteome</keyword>
<feature type="domain" description="GST N-terminal" evidence="2">
    <location>
        <begin position="1"/>
        <end position="85"/>
    </location>
</feature>
<dbReference type="GO" id="GO:0004519">
    <property type="term" value="F:endonuclease activity"/>
    <property type="evidence" value="ECO:0007669"/>
    <property type="project" value="UniProtKB-KW"/>
</dbReference>
<keyword evidence="4" id="KW-0560">Oxidoreductase</keyword>